<evidence type="ECO:0000256" key="1">
    <source>
        <dbReference type="ARBA" id="ARBA00023295"/>
    </source>
</evidence>
<organism evidence="2 3">
    <name type="scientific">Curvibacter microcysteis</name>
    <dbReference type="NCBI Taxonomy" id="3026419"/>
    <lineage>
        <taxon>Bacteria</taxon>
        <taxon>Pseudomonadati</taxon>
        <taxon>Pseudomonadota</taxon>
        <taxon>Betaproteobacteria</taxon>
        <taxon>Burkholderiales</taxon>
        <taxon>Comamonadaceae</taxon>
        <taxon>Curvibacter</taxon>
    </lineage>
</organism>
<dbReference type="Gene3D" id="3.20.20.80">
    <property type="entry name" value="Glycosidases"/>
    <property type="match status" value="1"/>
</dbReference>
<accession>A0ABT5MI85</accession>
<evidence type="ECO:0000313" key="3">
    <source>
        <dbReference type="Proteomes" id="UP001528672"/>
    </source>
</evidence>
<keyword evidence="3" id="KW-1185">Reference proteome</keyword>
<dbReference type="SUPFAM" id="SSF51445">
    <property type="entry name" value="(Trans)glycosidases"/>
    <property type="match status" value="1"/>
</dbReference>
<dbReference type="PANTHER" id="PTHR43730:SF1">
    <property type="entry name" value="BETA-MANNOSIDASE"/>
    <property type="match status" value="1"/>
</dbReference>
<dbReference type="EMBL" id="JAQSIO010000003">
    <property type="protein sequence ID" value="MDD0814890.1"/>
    <property type="molecule type" value="Genomic_DNA"/>
</dbReference>
<gene>
    <name evidence="2" type="ORF">PSQ39_09645</name>
</gene>
<comment type="caution">
    <text evidence="2">The sequence shown here is derived from an EMBL/GenBank/DDBJ whole genome shotgun (WGS) entry which is preliminary data.</text>
</comment>
<evidence type="ECO:0000313" key="2">
    <source>
        <dbReference type="EMBL" id="MDD0814890.1"/>
    </source>
</evidence>
<dbReference type="SUPFAM" id="SSF49785">
    <property type="entry name" value="Galactose-binding domain-like"/>
    <property type="match status" value="1"/>
</dbReference>
<keyword evidence="2" id="KW-0378">Hydrolase</keyword>
<dbReference type="InterPro" id="IPR017853">
    <property type="entry name" value="GH"/>
</dbReference>
<dbReference type="RefSeq" id="WP_273926558.1">
    <property type="nucleotide sequence ID" value="NZ_JAQSIO010000003.1"/>
</dbReference>
<dbReference type="InterPro" id="IPR050887">
    <property type="entry name" value="Beta-mannosidase_GH2"/>
</dbReference>
<dbReference type="InterPro" id="IPR008979">
    <property type="entry name" value="Galactose-bd-like_sf"/>
</dbReference>
<dbReference type="GO" id="GO:0016787">
    <property type="term" value="F:hydrolase activity"/>
    <property type="evidence" value="ECO:0007669"/>
    <property type="project" value="UniProtKB-KW"/>
</dbReference>
<name>A0ABT5MI85_9BURK</name>
<keyword evidence="1" id="KW-0326">Glycosidase</keyword>
<dbReference type="Proteomes" id="UP001528672">
    <property type="component" value="Unassembled WGS sequence"/>
</dbReference>
<dbReference type="Gene3D" id="2.60.120.260">
    <property type="entry name" value="Galactose-binding domain-like"/>
    <property type="match status" value="1"/>
</dbReference>
<protein>
    <submittedName>
        <fullName evidence="2">Glycoside hydrolase family 2 protein</fullName>
    </submittedName>
</protein>
<sequence>MSSRLSDWTLQETAAGQWSEPPVGEGTWLPAPVPGTVCEALAAAGRFDLNAPRALQGSDFWYRCDWPASPAGKLHMDGLAGSVEIWLGSTLLGRHAHMGVPLELDLPAQAAGQLYLCVRGQASAPKRAGRARWRPRMIQPASLRDVRQTLLGHMPGWCPEWVPLGPYQAVRFVPADAPSPAWSMQSVQAEAREGQAHLSLRLQGPTPLPALPYLLCAGQRLALQPVGAGVYCFEGIVPGAALWTPHTHGVPACHALSVQVPEAPALSQDLGELGFRHVTVDTTEGGFALRVNGLSVFCRGVCWTPTDLLRLRSDPAALQRQIDWLVQGGANMVRVGGTMWYEDEAFYRACNRAGLLVWQDFMLANFDYPARDAAFMAELQTEATYFLTRTRQHPCLAMLCGGSEVRQQAEMLGVDWPEDDRVFTGLLARLSAALRPDVPYVANTPWGGAPVFNTSQGVSHYYGVGAYMRGFDDARRAQVRFASECLALAHVPAEADLAADLARHPLDTHWKRGTPRDLGASWDFDDVRDHYVQTLYGVEPARLRREDPVRYLDLGRAVSCDLVEAVFSEWRRAASPCAGGLVWQWRDLRPGAGWGLLDEAGQPKPVWHALSRHWQPLQLLITDEGLNGLDLHVVHEGDQALDLVLSLQALRDGQRVVVEGQRRFTVAGRGQQRFSSTELLGRFFDTTYAYRFGPPAHDVCVATLRAARSQALLGWAVHLPQRALPRAELGWQTRLERDDQGLALYVTASRFSQYLHFSSASHRPEVDWFHLPPGVEQCIRLQPREGVTVEPALAGGSLGALNSLSERWIRFSEAIERSTPAAGDAP</sequence>
<dbReference type="PANTHER" id="PTHR43730">
    <property type="entry name" value="BETA-MANNOSIDASE"/>
    <property type="match status" value="1"/>
</dbReference>
<proteinExistence type="predicted"/>
<reference evidence="2 3" key="1">
    <citation type="submission" date="2023-02" db="EMBL/GenBank/DDBJ databases">
        <title>Bacterial whole genome sequence for Curvibacter sp. HBC28.</title>
        <authorList>
            <person name="Le V."/>
            <person name="Ko S.-R."/>
            <person name="Ahn C.-Y."/>
            <person name="Oh H.-M."/>
        </authorList>
    </citation>
    <scope>NUCLEOTIDE SEQUENCE [LARGE SCALE GENOMIC DNA]</scope>
    <source>
        <strain evidence="2 3">HBC28</strain>
    </source>
</reference>